<dbReference type="InterPro" id="IPR029062">
    <property type="entry name" value="Class_I_gatase-like"/>
</dbReference>
<keyword evidence="1" id="KW-0808">Transferase</keyword>
<dbReference type="PANTHER" id="PTHR42695">
    <property type="entry name" value="GLUTAMINE AMIDOTRANSFERASE YLR126C-RELATED"/>
    <property type="match status" value="1"/>
</dbReference>
<dbReference type="EMBL" id="JAAGWQ010000013">
    <property type="protein sequence ID" value="KAF5679211.1"/>
    <property type="molecule type" value="Genomic_DNA"/>
</dbReference>
<dbReference type="PANTHER" id="PTHR42695:SF6">
    <property type="entry name" value="GLUTAMINE AMIDOTRANSFERASE DOMAIN-CONTAINING PROTEIN"/>
    <property type="match status" value="1"/>
</dbReference>
<keyword evidence="2" id="KW-1185">Reference proteome</keyword>
<dbReference type="OrthoDB" id="1669814at2759"/>
<dbReference type="InterPro" id="IPR044992">
    <property type="entry name" value="ChyE-like"/>
</dbReference>
<keyword evidence="1" id="KW-0315">Glutamine amidotransferase</keyword>
<dbReference type="GO" id="GO:0016740">
    <property type="term" value="F:transferase activity"/>
    <property type="evidence" value="ECO:0007669"/>
    <property type="project" value="UniProtKB-KW"/>
</dbReference>
<dbReference type="GO" id="GO:0005634">
    <property type="term" value="C:nucleus"/>
    <property type="evidence" value="ECO:0007669"/>
    <property type="project" value="TreeGrafter"/>
</dbReference>
<dbReference type="SUPFAM" id="SSF52317">
    <property type="entry name" value="Class I glutamine amidotransferase-like"/>
    <property type="match status" value="1"/>
</dbReference>
<dbReference type="AlphaFoldDB" id="A0A8H5TXY8"/>
<dbReference type="GO" id="GO:0005829">
    <property type="term" value="C:cytosol"/>
    <property type="evidence" value="ECO:0007669"/>
    <property type="project" value="TreeGrafter"/>
</dbReference>
<protein>
    <submittedName>
        <fullName evidence="1">Class I glutamine amidotransferase</fullName>
    </submittedName>
</protein>
<dbReference type="Proteomes" id="UP000567885">
    <property type="component" value="Unassembled WGS sequence"/>
</dbReference>
<accession>A0A8H5TXY8</accession>
<reference evidence="1 2" key="1">
    <citation type="submission" date="2020-05" db="EMBL/GenBank/DDBJ databases">
        <title>Identification and distribution of gene clusters putatively required for synthesis of sphingolipid metabolism inhibitors in phylogenetically diverse species of the filamentous fungus Fusarium.</title>
        <authorList>
            <person name="Kim H.-S."/>
            <person name="Busman M."/>
            <person name="Brown D.W."/>
            <person name="Divon H."/>
            <person name="Uhlig S."/>
            <person name="Proctor R.H."/>
        </authorList>
    </citation>
    <scope>NUCLEOTIDE SEQUENCE [LARGE SCALE GENOMIC DNA]</scope>
    <source>
        <strain evidence="1 2">NRRL 20693</strain>
    </source>
</reference>
<dbReference type="CDD" id="cd01741">
    <property type="entry name" value="GATase1_1"/>
    <property type="match status" value="1"/>
</dbReference>
<evidence type="ECO:0000313" key="2">
    <source>
        <dbReference type="Proteomes" id="UP000567885"/>
    </source>
</evidence>
<evidence type="ECO:0000313" key="1">
    <source>
        <dbReference type="EMBL" id="KAF5679211.1"/>
    </source>
</evidence>
<dbReference type="Gene3D" id="3.40.50.880">
    <property type="match status" value="1"/>
</dbReference>
<comment type="caution">
    <text evidence="1">The sequence shown here is derived from an EMBL/GenBank/DDBJ whole genome shotgun (WGS) entry which is preliminary data.</text>
</comment>
<name>A0A8H5TXY8_FUSHE</name>
<organism evidence="1 2">
    <name type="scientific">Fusarium heterosporum</name>
    <dbReference type="NCBI Taxonomy" id="42747"/>
    <lineage>
        <taxon>Eukaryota</taxon>
        <taxon>Fungi</taxon>
        <taxon>Dikarya</taxon>
        <taxon>Ascomycota</taxon>
        <taxon>Pezizomycotina</taxon>
        <taxon>Sordariomycetes</taxon>
        <taxon>Hypocreomycetidae</taxon>
        <taxon>Hypocreales</taxon>
        <taxon>Nectriaceae</taxon>
        <taxon>Fusarium</taxon>
        <taxon>Fusarium heterosporum species complex</taxon>
    </lineage>
</organism>
<sequence length="305" mass="33958">MAVSPFTLRIAMLNADTPVPSVLDQRGYSYGHIFHQLLIQSAARVAPGLVVEAEYFDVHHGAYPESLTYFDAIIVSGSGASSYEDKDWIKQLDDYIAKVYVEQPHVKLFGSCFGHQIICQSLLREHGIYVEKDPQGMEMGVHAIQLEKDFLKALGGHRPMCPQWVEPLELTAEDTPSSAQITNNSTLRLQFIHGDHVKIPEGHSLPPSWLSMGRTKHCALQGTYQPTRVLTYQGHFEFDKFINTETCKAFGKTCGWEPRFIAASIEAMNGEDDSKPAADMVMRFFLEGRDAVPGIGGLMSPPLED</sequence>
<proteinExistence type="predicted"/>
<gene>
    <name evidence="1" type="ORF">FHETE_952</name>
</gene>